<organism evidence="2 3">
    <name type="scientific">Stachybotrys elegans</name>
    <dbReference type="NCBI Taxonomy" id="80388"/>
    <lineage>
        <taxon>Eukaryota</taxon>
        <taxon>Fungi</taxon>
        <taxon>Dikarya</taxon>
        <taxon>Ascomycota</taxon>
        <taxon>Pezizomycotina</taxon>
        <taxon>Sordariomycetes</taxon>
        <taxon>Hypocreomycetidae</taxon>
        <taxon>Hypocreales</taxon>
        <taxon>Stachybotryaceae</taxon>
        <taxon>Stachybotrys</taxon>
    </lineage>
</organism>
<dbReference type="EMBL" id="JAGPNK010000017">
    <property type="protein sequence ID" value="KAH7305861.1"/>
    <property type="molecule type" value="Genomic_DNA"/>
</dbReference>
<accession>A0A8K0SBQ2</accession>
<proteinExistence type="predicted"/>
<evidence type="ECO:0000313" key="3">
    <source>
        <dbReference type="Proteomes" id="UP000813444"/>
    </source>
</evidence>
<keyword evidence="3" id="KW-1185">Reference proteome</keyword>
<name>A0A8K0SBQ2_9HYPO</name>
<gene>
    <name evidence="2" type="ORF">B0I35DRAFT_483617</name>
</gene>
<feature type="compositionally biased region" description="Low complexity" evidence="1">
    <location>
        <begin position="20"/>
        <end position="33"/>
    </location>
</feature>
<evidence type="ECO:0000256" key="1">
    <source>
        <dbReference type="SAM" id="MobiDB-lite"/>
    </source>
</evidence>
<dbReference type="AlphaFoldDB" id="A0A8K0SBQ2"/>
<feature type="region of interest" description="Disordered" evidence="1">
    <location>
        <begin position="1"/>
        <end position="38"/>
    </location>
</feature>
<reference evidence="2" key="1">
    <citation type="journal article" date="2021" name="Nat. Commun.">
        <title>Genetic determinants of endophytism in the Arabidopsis root mycobiome.</title>
        <authorList>
            <person name="Mesny F."/>
            <person name="Miyauchi S."/>
            <person name="Thiergart T."/>
            <person name="Pickel B."/>
            <person name="Atanasova L."/>
            <person name="Karlsson M."/>
            <person name="Huettel B."/>
            <person name="Barry K.W."/>
            <person name="Haridas S."/>
            <person name="Chen C."/>
            <person name="Bauer D."/>
            <person name="Andreopoulos W."/>
            <person name="Pangilinan J."/>
            <person name="LaButti K."/>
            <person name="Riley R."/>
            <person name="Lipzen A."/>
            <person name="Clum A."/>
            <person name="Drula E."/>
            <person name="Henrissat B."/>
            <person name="Kohler A."/>
            <person name="Grigoriev I.V."/>
            <person name="Martin F.M."/>
            <person name="Hacquard S."/>
        </authorList>
    </citation>
    <scope>NUCLEOTIDE SEQUENCE</scope>
    <source>
        <strain evidence="2">MPI-CAGE-CH-0235</strain>
    </source>
</reference>
<dbReference type="Pfam" id="PF13376">
    <property type="entry name" value="OmdA"/>
    <property type="match status" value="1"/>
</dbReference>
<protein>
    <submittedName>
        <fullName evidence="2">Bacteriocin-protection, YdeI or OmpD-associated-domain-containing protein</fullName>
    </submittedName>
</protein>
<evidence type="ECO:0000313" key="2">
    <source>
        <dbReference type="EMBL" id="KAH7305861.1"/>
    </source>
</evidence>
<dbReference type="OrthoDB" id="10263401at2759"/>
<comment type="caution">
    <text evidence="2">The sequence shown here is derived from an EMBL/GenBank/DDBJ whole genome shotgun (WGS) entry which is preliminary data.</text>
</comment>
<sequence>MPRVRARTRSSALESDTKPKSSSSIAKKQSKPAVPATTSSDLPTIIFPSASAFEAWLVTNTSSSPGIWLQISKKGRPVPTTVTYDEALDVALCLGWIDGQRRARDADYFLQRFTPRRPASLWSRRNVDKVAVLVAQGRMRPEGQAAIDAAKADGRWDRAYAGSSTIQVPADLDAALSRNPEAKTFFESLTRAQRYSVLVRIETAKSVATRERRIAQSVEQLAQNKTSTSPKS</sequence>
<dbReference type="Proteomes" id="UP000813444">
    <property type="component" value="Unassembled WGS sequence"/>
</dbReference>